<evidence type="ECO:0000313" key="2">
    <source>
        <dbReference type="Proteomes" id="UP000814140"/>
    </source>
</evidence>
<keyword evidence="2" id="KW-1185">Reference proteome</keyword>
<feature type="non-terminal residue" evidence="1">
    <location>
        <position position="367"/>
    </location>
</feature>
<comment type="caution">
    <text evidence="1">The sequence shown here is derived from an EMBL/GenBank/DDBJ whole genome shotgun (WGS) entry which is preliminary data.</text>
</comment>
<reference evidence="1" key="1">
    <citation type="submission" date="2021-03" db="EMBL/GenBank/DDBJ databases">
        <authorList>
            <consortium name="DOE Joint Genome Institute"/>
            <person name="Ahrendt S."/>
            <person name="Looney B.P."/>
            <person name="Miyauchi S."/>
            <person name="Morin E."/>
            <person name="Drula E."/>
            <person name="Courty P.E."/>
            <person name="Chicoki N."/>
            <person name="Fauchery L."/>
            <person name="Kohler A."/>
            <person name="Kuo A."/>
            <person name="Labutti K."/>
            <person name="Pangilinan J."/>
            <person name="Lipzen A."/>
            <person name="Riley R."/>
            <person name="Andreopoulos W."/>
            <person name="He G."/>
            <person name="Johnson J."/>
            <person name="Barry K.W."/>
            <person name="Grigoriev I.V."/>
            <person name="Nagy L."/>
            <person name="Hibbett D."/>
            <person name="Henrissat B."/>
            <person name="Matheny P.B."/>
            <person name="Labbe J."/>
            <person name="Martin F."/>
        </authorList>
    </citation>
    <scope>NUCLEOTIDE SEQUENCE</scope>
    <source>
        <strain evidence="1">HHB10654</strain>
    </source>
</reference>
<gene>
    <name evidence="1" type="ORF">BV25DRAFT_1800975</name>
</gene>
<protein>
    <submittedName>
        <fullName evidence="1">Uncharacterized protein</fullName>
    </submittedName>
</protein>
<reference evidence="1" key="2">
    <citation type="journal article" date="2022" name="New Phytol.">
        <title>Evolutionary transition to the ectomycorrhizal habit in the genomes of a hyperdiverse lineage of mushroom-forming fungi.</title>
        <authorList>
            <person name="Looney B."/>
            <person name="Miyauchi S."/>
            <person name="Morin E."/>
            <person name="Drula E."/>
            <person name="Courty P.E."/>
            <person name="Kohler A."/>
            <person name="Kuo A."/>
            <person name="LaButti K."/>
            <person name="Pangilinan J."/>
            <person name="Lipzen A."/>
            <person name="Riley R."/>
            <person name="Andreopoulos W."/>
            <person name="He G."/>
            <person name="Johnson J."/>
            <person name="Nolan M."/>
            <person name="Tritt A."/>
            <person name="Barry K.W."/>
            <person name="Grigoriev I.V."/>
            <person name="Nagy L.G."/>
            <person name="Hibbett D."/>
            <person name="Henrissat B."/>
            <person name="Matheny P.B."/>
            <person name="Labbe J."/>
            <person name="Martin F.M."/>
        </authorList>
    </citation>
    <scope>NUCLEOTIDE SEQUENCE</scope>
    <source>
        <strain evidence="1">HHB10654</strain>
    </source>
</reference>
<dbReference type="Proteomes" id="UP000814140">
    <property type="component" value="Unassembled WGS sequence"/>
</dbReference>
<dbReference type="EMBL" id="MU277200">
    <property type="protein sequence ID" value="KAI0063956.1"/>
    <property type="molecule type" value="Genomic_DNA"/>
</dbReference>
<accession>A0ACB8T753</accession>
<sequence>MSLWVRRGKIRPSLYPWCKFGLNLRCLSYAETTTASIRTTYAYLSCDSTAQFHSLLAQGIPIVVDVDRRKLQGGWTPRDFIKYFGDRRIKVVNAQTNHSFHSTVKAFFEQFGQSRASTEVLKLKDWPPEKNFRVAFSDHYESFVDSVPFPDTTRPDGTLNMRSHYPKNGVVPDLGPKMYNAFGTMEGENGNGSTRLHMDITDAVNIMAYAEPFPDGRPGSARWDIFPQASVGKLREFLRVHGGFKGVGDPIHSQTIYLTPTLLKTLEEQHGIRPYTIYQIPGQAVYIPAGCPHQVSNQTDAVKVACDFLSIENLSVTERLAHDFRRHRLAGGFAPDVLQLYPTLWYAWRALGLLYVALSPQDTAVTT</sequence>
<proteinExistence type="predicted"/>
<organism evidence="1 2">
    <name type="scientific">Artomyces pyxidatus</name>
    <dbReference type="NCBI Taxonomy" id="48021"/>
    <lineage>
        <taxon>Eukaryota</taxon>
        <taxon>Fungi</taxon>
        <taxon>Dikarya</taxon>
        <taxon>Basidiomycota</taxon>
        <taxon>Agaricomycotina</taxon>
        <taxon>Agaricomycetes</taxon>
        <taxon>Russulales</taxon>
        <taxon>Auriscalpiaceae</taxon>
        <taxon>Artomyces</taxon>
    </lineage>
</organism>
<evidence type="ECO:0000313" key="1">
    <source>
        <dbReference type="EMBL" id="KAI0063956.1"/>
    </source>
</evidence>
<name>A0ACB8T753_9AGAM</name>